<protein>
    <submittedName>
        <fullName evidence="2">Uncharacterized protein</fullName>
    </submittedName>
</protein>
<proteinExistence type="predicted"/>
<organism evidence="2 3">
    <name type="scientific">Terrabacter ginsenosidimutans</name>
    <dbReference type="NCBI Taxonomy" id="490575"/>
    <lineage>
        <taxon>Bacteria</taxon>
        <taxon>Bacillati</taxon>
        <taxon>Actinomycetota</taxon>
        <taxon>Actinomycetes</taxon>
        <taxon>Micrococcales</taxon>
        <taxon>Intrasporangiaceae</taxon>
        <taxon>Terrabacter</taxon>
    </lineage>
</organism>
<evidence type="ECO:0000313" key="2">
    <source>
        <dbReference type="EMBL" id="GAA3719131.1"/>
    </source>
</evidence>
<reference evidence="3" key="1">
    <citation type="journal article" date="2019" name="Int. J. Syst. Evol. Microbiol.">
        <title>The Global Catalogue of Microorganisms (GCM) 10K type strain sequencing project: providing services to taxonomists for standard genome sequencing and annotation.</title>
        <authorList>
            <consortium name="The Broad Institute Genomics Platform"/>
            <consortium name="The Broad Institute Genome Sequencing Center for Infectious Disease"/>
            <person name="Wu L."/>
            <person name="Ma J."/>
        </authorList>
    </citation>
    <scope>NUCLEOTIDE SEQUENCE [LARGE SCALE GENOMIC DNA]</scope>
    <source>
        <strain evidence="3">JCM 17125</strain>
    </source>
</reference>
<dbReference type="RefSeq" id="WP_344950829.1">
    <property type="nucleotide sequence ID" value="NZ_BAABDC010000009.1"/>
</dbReference>
<gene>
    <name evidence="2" type="ORF">GCM10022399_39430</name>
</gene>
<sequence>METYPKSASDSAPGADNVSEVHNPSVDEGAAGQGACAQVHLPTGAMCIMRHGHEESCEFSPAGQVDILLAERKAAEDW</sequence>
<accession>A0ABP7EIR1</accession>
<dbReference type="EMBL" id="BAABDC010000009">
    <property type="protein sequence ID" value="GAA3719131.1"/>
    <property type="molecule type" value="Genomic_DNA"/>
</dbReference>
<name>A0ABP7EIR1_9MICO</name>
<evidence type="ECO:0000313" key="3">
    <source>
        <dbReference type="Proteomes" id="UP001501468"/>
    </source>
</evidence>
<dbReference type="Proteomes" id="UP001501468">
    <property type="component" value="Unassembled WGS sequence"/>
</dbReference>
<feature type="region of interest" description="Disordered" evidence="1">
    <location>
        <begin position="1"/>
        <end position="31"/>
    </location>
</feature>
<feature type="compositionally biased region" description="Polar residues" evidence="1">
    <location>
        <begin position="1"/>
        <end position="10"/>
    </location>
</feature>
<keyword evidence="3" id="KW-1185">Reference proteome</keyword>
<evidence type="ECO:0000256" key="1">
    <source>
        <dbReference type="SAM" id="MobiDB-lite"/>
    </source>
</evidence>
<comment type="caution">
    <text evidence="2">The sequence shown here is derived from an EMBL/GenBank/DDBJ whole genome shotgun (WGS) entry which is preliminary data.</text>
</comment>